<feature type="transmembrane region" description="Helical" evidence="1">
    <location>
        <begin position="166"/>
        <end position="184"/>
    </location>
</feature>
<gene>
    <name evidence="2" type="ORF">HORIV_57930</name>
</gene>
<keyword evidence="3" id="KW-1185">Reference proteome</keyword>
<accession>A0ABM7GRL8</accession>
<evidence type="ECO:0000256" key="1">
    <source>
        <dbReference type="SAM" id="Phobius"/>
    </source>
</evidence>
<dbReference type="EMBL" id="AP019416">
    <property type="protein sequence ID" value="BBI53372.1"/>
    <property type="molecule type" value="Genomic_DNA"/>
</dbReference>
<feature type="transmembrane region" description="Helical" evidence="1">
    <location>
        <begin position="75"/>
        <end position="95"/>
    </location>
</feature>
<proteinExistence type="predicted"/>
<reference evidence="3" key="1">
    <citation type="journal article" date="2019" name="Microbiol. Resour. Announc.">
        <title>Complete Genome Sequence of Halomonas olivaria, a Moderately Halophilic Bacterium Isolated from Olive Processing Effluents, Obtained by Nanopore Sequencing.</title>
        <authorList>
            <person name="Nagata S."/>
            <person name="Ii K.M."/>
            <person name="Tsukimi T."/>
            <person name="Miura M.C."/>
            <person name="Galipon J."/>
            <person name="Arakawa K."/>
        </authorList>
    </citation>
    <scope>NUCLEOTIDE SEQUENCE [LARGE SCALE GENOMIC DNA]</scope>
    <source>
        <strain evidence="3">TYRC17</strain>
    </source>
</reference>
<keyword evidence="1" id="KW-0472">Membrane</keyword>
<organism evidence="2 3">
    <name type="scientific">Vreelandella olivaria</name>
    <dbReference type="NCBI Taxonomy" id="390919"/>
    <lineage>
        <taxon>Bacteria</taxon>
        <taxon>Pseudomonadati</taxon>
        <taxon>Pseudomonadota</taxon>
        <taxon>Gammaproteobacteria</taxon>
        <taxon>Oceanospirillales</taxon>
        <taxon>Halomonadaceae</taxon>
        <taxon>Vreelandella</taxon>
    </lineage>
</organism>
<evidence type="ECO:0000313" key="2">
    <source>
        <dbReference type="EMBL" id="BBI53372.1"/>
    </source>
</evidence>
<evidence type="ECO:0000313" key="3">
    <source>
        <dbReference type="Proteomes" id="UP000289555"/>
    </source>
</evidence>
<protein>
    <submittedName>
        <fullName evidence="2">Uncharacterized protein</fullName>
    </submittedName>
</protein>
<feature type="transmembrane region" description="Helical" evidence="1">
    <location>
        <begin position="115"/>
        <end position="133"/>
    </location>
</feature>
<keyword evidence="1" id="KW-0812">Transmembrane</keyword>
<keyword evidence="1" id="KW-1133">Transmembrane helix</keyword>
<dbReference type="Proteomes" id="UP000289555">
    <property type="component" value="Chromosome"/>
</dbReference>
<sequence length="216" mass="23113">MDDGKDSNRSTTSDPLAEGEESKFWQALAGTAAAGLLAAQSIGDNALSSYARTLTQTIGENAQATKTVYAQMGRLHILIGGFGYLAGFVAALYSLGSDFSNWQSALRNGNRTAQYGALTAAGGSAGLVGNFGYGLQRTVITGRDVLLRRVTLEVAGRHLGQVLGRVNLLGLVFSLLQLGGTWVYNRYNLDRHDRWLETTPWGALTVMPHSMCIPTN</sequence>
<name>A0ABM7GRL8_9GAMM</name>